<dbReference type="PANTHER" id="PTHR33653:SF1">
    <property type="entry name" value="RIBONUCLEASE VAPC2"/>
    <property type="match status" value="1"/>
</dbReference>
<accession>A0A7K0K1U4</accession>
<keyword evidence="11" id="KW-1185">Reference proteome</keyword>
<evidence type="ECO:0000256" key="4">
    <source>
        <dbReference type="ARBA" id="ARBA00022723"/>
    </source>
</evidence>
<evidence type="ECO:0000313" key="11">
    <source>
        <dbReference type="Proteomes" id="UP000442535"/>
    </source>
</evidence>
<evidence type="ECO:0000256" key="3">
    <source>
        <dbReference type="ARBA" id="ARBA00022722"/>
    </source>
</evidence>
<comment type="caution">
    <text evidence="10">The sequence shown here is derived from an EMBL/GenBank/DDBJ whole genome shotgun (WGS) entry which is preliminary data.</text>
</comment>
<keyword evidence="4 8" id="KW-0479">Metal-binding</keyword>
<evidence type="ECO:0000259" key="9">
    <source>
        <dbReference type="Pfam" id="PF01850"/>
    </source>
</evidence>
<dbReference type="InterPro" id="IPR029060">
    <property type="entry name" value="PIN-like_dom_sf"/>
</dbReference>
<evidence type="ECO:0000256" key="5">
    <source>
        <dbReference type="ARBA" id="ARBA00022801"/>
    </source>
</evidence>
<name>A0A7K0K1U4_9ACTO</name>
<protein>
    <recommendedName>
        <fullName evidence="8">Ribonuclease VapC</fullName>
        <shortName evidence="8">RNase VapC</shortName>
        <ecNumber evidence="8">3.1.-.-</ecNumber>
    </recommendedName>
    <alternativeName>
        <fullName evidence="8">Toxin VapC</fullName>
    </alternativeName>
</protein>
<comment type="similarity">
    <text evidence="7 8">Belongs to the PINc/VapC protein family.</text>
</comment>
<dbReference type="GO" id="GO:0016787">
    <property type="term" value="F:hydrolase activity"/>
    <property type="evidence" value="ECO:0007669"/>
    <property type="project" value="UniProtKB-KW"/>
</dbReference>
<dbReference type="InterPro" id="IPR050556">
    <property type="entry name" value="Type_II_TA_system_RNase"/>
</dbReference>
<dbReference type="GO" id="GO:0004540">
    <property type="term" value="F:RNA nuclease activity"/>
    <property type="evidence" value="ECO:0007669"/>
    <property type="project" value="InterPro"/>
</dbReference>
<dbReference type="RefSeq" id="WP_154543967.1">
    <property type="nucleotide sequence ID" value="NZ_VUMY01000005.1"/>
</dbReference>
<keyword evidence="8" id="KW-0800">Toxin</keyword>
<keyword evidence="5 8" id="KW-0378">Hydrolase</keyword>
<dbReference type="GO" id="GO:0090729">
    <property type="term" value="F:toxin activity"/>
    <property type="evidence" value="ECO:0007669"/>
    <property type="project" value="UniProtKB-KW"/>
</dbReference>
<dbReference type="InterPro" id="IPR022907">
    <property type="entry name" value="VapC_family"/>
</dbReference>
<dbReference type="Gene3D" id="3.40.50.1010">
    <property type="entry name" value="5'-nuclease"/>
    <property type="match status" value="1"/>
</dbReference>
<evidence type="ECO:0000256" key="1">
    <source>
        <dbReference type="ARBA" id="ARBA00001946"/>
    </source>
</evidence>
<evidence type="ECO:0000256" key="6">
    <source>
        <dbReference type="ARBA" id="ARBA00022842"/>
    </source>
</evidence>
<dbReference type="PANTHER" id="PTHR33653">
    <property type="entry name" value="RIBONUCLEASE VAPC2"/>
    <property type="match status" value="1"/>
</dbReference>
<feature type="domain" description="PIN" evidence="9">
    <location>
        <begin position="9"/>
        <end position="118"/>
    </location>
</feature>
<dbReference type="CDD" id="cd18732">
    <property type="entry name" value="PIN_MtVapC4-C5_like"/>
    <property type="match status" value="1"/>
</dbReference>
<feature type="binding site" evidence="8">
    <location>
        <position position="11"/>
    </location>
    <ligand>
        <name>Mg(2+)</name>
        <dbReference type="ChEBI" id="CHEBI:18420"/>
    </ligand>
</feature>
<dbReference type="EMBL" id="VUMY01000005">
    <property type="protein sequence ID" value="MST49389.1"/>
    <property type="molecule type" value="Genomic_DNA"/>
</dbReference>
<dbReference type="AlphaFoldDB" id="A0A7K0K1U4"/>
<evidence type="ECO:0000256" key="2">
    <source>
        <dbReference type="ARBA" id="ARBA00022649"/>
    </source>
</evidence>
<evidence type="ECO:0000313" key="10">
    <source>
        <dbReference type="EMBL" id="MST49389.1"/>
    </source>
</evidence>
<reference evidence="10 11" key="1">
    <citation type="submission" date="2019-08" db="EMBL/GenBank/DDBJ databases">
        <title>In-depth cultivation of the pig gut microbiome towards novel bacterial diversity and tailored functional studies.</title>
        <authorList>
            <person name="Wylensek D."/>
            <person name="Hitch T.C.A."/>
            <person name="Clavel T."/>
        </authorList>
    </citation>
    <scope>NUCLEOTIDE SEQUENCE [LARGE SCALE GENOMIC DNA]</scope>
    <source>
        <strain evidence="10 11">RF-GAM-744-WT-7</strain>
    </source>
</reference>
<dbReference type="EC" id="3.1.-.-" evidence="8"/>
<dbReference type="Proteomes" id="UP000442535">
    <property type="component" value="Unassembled WGS sequence"/>
</dbReference>
<dbReference type="Pfam" id="PF01850">
    <property type="entry name" value="PIN"/>
    <property type="match status" value="1"/>
</dbReference>
<gene>
    <name evidence="8" type="primary">vapC</name>
    <name evidence="10" type="ORF">FYJ63_03920</name>
</gene>
<feature type="binding site" evidence="8">
    <location>
        <position position="100"/>
    </location>
    <ligand>
        <name>Mg(2+)</name>
        <dbReference type="ChEBI" id="CHEBI:18420"/>
    </ligand>
</feature>
<dbReference type="SUPFAM" id="SSF88723">
    <property type="entry name" value="PIN domain-like"/>
    <property type="match status" value="1"/>
</dbReference>
<organism evidence="10 11">
    <name type="scientific">Mobiluncus porci</name>
    <dbReference type="NCBI Taxonomy" id="2652278"/>
    <lineage>
        <taxon>Bacteria</taxon>
        <taxon>Bacillati</taxon>
        <taxon>Actinomycetota</taxon>
        <taxon>Actinomycetes</taxon>
        <taxon>Actinomycetales</taxon>
        <taxon>Actinomycetaceae</taxon>
        <taxon>Mobiluncus</taxon>
    </lineage>
</organism>
<proteinExistence type="inferred from homology"/>
<evidence type="ECO:0000256" key="7">
    <source>
        <dbReference type="ARBA" id="ARBA00038093"/>
    </source>
</evidence>
<sequence length="134" mass="14357">MAIQDARGLLDTSVVIDLETLDPAVLPEAIAISSVTLAELEAGVHAAKDTSERAVRLDRLQRTEAAFRPISFDAAAARAFGRVVAAIVAAGRKPRRRFADLEIAATALAHNLPLYTRNPVDFVGLEDLIALRSV</sequence>
<evidence type="ECO:0000256" key="8">
    <source>
        <dbReference type="HAMAP-Rule" id="MF_00265"/>
    </source>
</evidence>
<comment type="function">
    <text evidence="8">Toxic component of a toxin-antitoxin (TA) system. An RNase.</text>
</comment>
<keyword evidence="2 8" id="KW-1277">Toxin-antitoxin system</keyword>
<keyword evidence="3 8" id="KW-0540">Nuclease</keyword>
<keyword evidence="6 8" id="KW-0460">Magnesium</keyword>
<dbReference type="InterPro" id="IPR002716">
    <property type="entry name" value="PIN_dom"/>
</dbReference>
<dbReference type="HAMAP" id="MF_00265">
    <property type="entry name" value="VapC_Nob1"/>
    <property type="match status" value="1"/>
</dbReference>
<comment type="cofactor">
    <cofactor evidence="1 8">
        <name>Mg(2+)</name>
        <dbReference type="ChEBI" id="CHEBI:18420"/>
    </cofactor>
</comment>
<dbReference type="GO" id="GO:0000287">
    <property type="term" value="F:magnesium ion binding"/>
    <property type="evidence" value="ECO:0007669"/>
    <property type="project" value="UniProtKB-UniRule"/>
</dbReference>